<dbReference type="CDD" id="cd21117">
    <property type="entry name" value="Twitch_MoaA"/>
    <property type="match status" value="1"/>
</dbReference>
<comment type="cofactor">
    <cofactor evidence="2">
        <name>[4Fe-4S] cluster</name>
        <dbReference type="ChEBI" id="CHEBI:49883"/>
    </cofactor>
</comment>
<evidence type="ECO:0000256" key="3">
    <source>
        <dbReference type="ARBA" id="ARBA00005046"/>
    </source>
</evidence>
<evidence type="ECO:0000313" key="18">
    <source>
        <dbReference type="EnsemblMetazoa" id="XP_001952088.2"/>
    </source>
</evidence>
<evidence type="ECO:0000256" key="9">
    <source>
        <dbReference type="ARBA" id="ARBA00022741"/>
    </source>
</evidence>
<dbReference type="CDD" id="cd01335">
    <property type="entry name" value="Radical_SAM"/>
    <property type="match status" value="1"/>
</dbReference>
<evidence type="ECO:0000256" key="2">
    <source>
        <dbReference type="ARBA" id="ARBA00001966"/>
    </source>
</evidence>
<evidence type="ECO:0000256" key="1">
    <source>
        <dbReference type="ARBA" id="ARBA00001637"/>
    </source>
</evidence>
<feature type="region of interest" description="Disordered" evidence="16">
    <location>
        <begin position="370"/>
        <end position="401"/>
    </location>
</feature>
<proteinExistence type="inferred from homology"/>
<dbReference type="AlphaFoldDB" id="A0A8R2A6G2"/>
<dbReference type="HAMAP" id="MF_01225_B">
    <property type="entry name" value="MoaA_B"/>
    <property type="match status" value="1"/>
</dbReference>
<dbReference type="CDD" id="cd01420">
    <property type="entry name" value="MoaC_PE"/>
    <property type="match status" value="1"/>
</dbReference>
<dbReference type="InterPro" id="IPR036522">
    <property type="entry name" value="MoaC_sf"/>
</dbReference>
<dbReference type="PROSITE" id="PS01305">
    <property type="entry name" value="MOAA_NIFB_PQQE"/>
    <property type="match status" value="1"/>
</dbReference>
<dbReference type="SUPFAM" id="SSF55040">
    <property type="entry name" value="Molybdenum cofactor biosynthesis protein C, MoaC"/>
    <property type="match status" value="1"/>
</dbReference>
<dbReference type="OrthoDB" id="429626at2759"/>
<dbReference type="InterPro" id="IPR040064">
    <property type="entry name" value="MoaA-like"/>
</dbReference>
<evidence type="ECO:0000256" key="13">
    <source>
        <dbReference type="ARBA" id="ARBA00023150"/>
    </source>
</evidence>
<dbReference type="InterPro" id="IPR000385">
    <property type="entry name" value="MoaA_NifB_PqqE_Fe-S-bd_CS"/>
</dbReference>
<comment type="similarity">
    <text evidence="5">In the N-terminal section; belongs to the radical SAM superfamily. MoaA family.</text>
</comment>
<dbReference type="NCBIfam" id="TIGR00581">
    <property type="entry name" value="moaC"/>
    <property type="match status" value="1"/>
</dbReference>
<evidence type="ECO:0000256" key="11">
    <source>
        <dbReference type="ARBA" id="ARBA00023014"/>
    </source>
</evidence>
<dbReference type="Gene3D" id="3.30.70.640">
    <property type="entry name" value="Molybdopterin cofactor biosynthesis C (MoaC) domain"/>
    <property type="match status" value="1"/>
</dbReference>
<dbReference type="Gene3D" id="3.20.20.70">
    <property type="entry name" value="Aldolase class I"/>
    <property type="match status" value="1"/>
</dbReference>
<dbReference type="Pfam" id="PF04055">
    <property type="entry name" value="Radical_SAM"/>
    <property type="match status" value="1"/>
</dbReference>
<comment type="catalytic activity">
    <reaction evidence="1">
        <text>(8S)-3',8-cyclo-7,8-dihydroguanosine 5'-triphosphate = cyclic pyranopterin phosphate + diphosphate</text>
        <dbReference type="Rhea" id="RHEA:49580"/>
        <dbReference type="ChEBI" id="CHEBI:33019"/>
        <dbReference type="ChEBI" id="CHEBI:59648"/>
        <dbReference type="ChEBI" id="CHEBI:131766"/>
        <dbReference type="EC" id="4.6.1.17"/>
    </reaction>
</comment>
<dbReference type="SFLD" id="SFLDG01386">
    <property type="entry name" value="main_SPASM_domain-containing"/>
    <property type="match status" value="1"/>
</dbReference>
<dbReference type="PANTHER" id="PTHR22960">
    <property type="entry name" value="MOLYBDOPTERIN COFACTOR SYNTHESIS PROTEIN A"/>
    <property type="match status" value="1"/>
</dbReference>
<dbReference type="EnsemblMetazoa" id="XM_001952053.5">
    <property type="protein sequence ID" value="XP_001952088.2"/>
    <property type="gene ID" value="LOC100165501"/>
</dbReference>
<keyword evidence="12" id="KW-0342">GTP-binding</keyword>
<dbReference type="GO" id="GO:0051539">
    <property type="term" value="F:4 iron, 4 sulfur cluster binding"/>
    <property type="evidence" value="ECO:0007669"/>
    <property type="project" value="UniProtKB-KW"/>
</dbReference>
<keyword evidence="9" id="KW-0547">Nucleotide-binding</keyword>
<evidence type="ECO:0000256" key="12">
    <source>
        <dbReference type="ARBA" id="ARBA00023134"/>
    </source>
</evidence>
<keyword evidence="14" id="KW-0456">Lyase</keyword>
<dbReference type="InterPro" id="IPR013785">
    <property type="entry name" value="Aldolase_TIM"/>
</dbReference>
<keyword evidence="19" id="KW-1185">Reference proteome</keyword>
<keyword evidence="7" id="KW-0949">S-adenosyl-L-methionine</keyword>
<evidence type="ECO:0000256" key="4">
    <source>
        <dbReference type="ARBA" id="ARBA00008484"/>
    </source>
</evidence>
<dbReference type="GO" id="GO:0061799">
    <property type="term" value="F:cyclic pyranopterin monophosphate synthase activity"/>
    <property type="evidence" value="ECO:0007669"/>
    <property type="project" value="UniProtKB-EC"/>
</dbReference>
<evidence type="ECO:0000256" key="14">
    <source>
        <dbReference type="ARBA" id="ARBA00023239"/>
    </source>
</evidence>
<comment type="similarity">
    <text evidence="4">In the C-terminal section; belongs to the MoaC family.</text>
</comment>
<dbReference type="CTD" id="4337"/>
<dbReference type="RefSeq" id="XP_001952088.2">
    <property type="nucleotide sequence ID" value="XM_001952053.4"/>
</dbReference>
<reference evidence="18" key="2">
    <citation type="submission" date="2022-06" db="UniProtKB">
        <authorList>
            <consortium name="EnsemblMetazoa"/>
        </authorList>
    </citation>
    <scope>IDENTIFICATION</scope>
</reference>
<dbReference type="Pfam" id="PF06463">
    <property type="entry name" value="Mob_synth_C"/>
    <property type="match status" value="1"/>
</dbReference>
<name>A0A8R2A6G2_ACYPI</name>
<comment type="pathway">
    <text evidence="3">Cofactor biosynthesis; molybdopterin biosynthesis.</text>
</comment>
<evidence type="ECO:0000256" key="7">
    <source>
        <dbReference type="ARBA" id="ARBA00022691"/>
    </source>
</evidence>
<dbReference type="Pfam" id="PF01967">
    <property type="entry name" value="MoaC"/>
    <property type="match status" value="1"/>
</dbReference>
<dbReference type="Proteomes" id="UP000007819">
    <property type="component" value="Chromosome X"/>
</dbReference>
<evidence type="ECO:0000256" key="8">
    <source>
        <dbReference type="ARBA" id="ARBA00022723"/>
    </source>
</evidence>
<keyword evidence="8" id="KW-0479">Metal-binding</keyword>
<dbReference type="SUPFAM" id="SSF102114">
    <property type="entry name" value="Radical SAM enzymes"/>
    <property type="match status" value="1"/>
</dbReference>
<dbReference type="NCBIfam" id="TIGR02666">
    <property type="entry name" value="moaA"/>
    <property type="match status" value="1"/>
</dbReference>
<dbReference type="SFLD" id="SFLDS00029">
    <property type="entry name" value="Radical_SAM"/>
    <property type="match status" value="1"/>
</dbReference>
<keyword evidence="10" id="KW-0408">Iron</keyword>
<dbReference type="InterPro" id="IPR047594">
    <property type="entry name" value="MoaC_bact/euk"/>
</dbReference>
<dbReference type="SFLD" id="SFLDG01383">
    <property type="entry name" value="cyclic_pyranopterin_phosphate"/>
    <property type="match status" value="1"/>
</dbReference>
<reference evidence="19" key="1">
    <citation type="submission" date="2010-06" db="EMBL/GenBank/DDBJ databases">
        <authorList>
            <person name="Jiang H."/>
            <person name="Abraham K."/>
            <person name="Ali S."/>
            <person name="Alsbrooks S.L."/>
            <person name="Anim B.N."/>
            <person name="Anosike U.S."/>
            <person name="Attaway T."/>
            <person name="Bandaranaike D.P."/>
            <person name="Battles P.K."/>
            <person name="Bell S.N."/>
            <person name="Bell A.V."/>
            <person name="Beltran B."/>
            <person name="Bickham C."/>
            <person name="Bustamante Y."/>
            <person name="Caleb T."/>
            <person name="Canada A."/>
            <person name="Cardenas V."/>
            <person name="Carter K."/>
            <person name="Chacko J."/>
            <person name="Chandrabose M.N."/>
            <person name="Chavez D."/>
            <person name="Chavez A."/>
            <person name="Chen L."/>
            <person name="Chu H.-S."/>
            <person name="Claassen K.J."/>
            <person name="Cockrell R."/>
            <person name="Collins M."/>
            <person name="Cooper J.A."/>
            <person name="Cree A."/>
            <person name="Curry S.M."/>
            <person name="Da Y."/>
            <person name="Dao M.D."/>
            <person name="Das B."/>
            <person name="Davila M.-L."/>
            <person name="Davy-Carroll L."/>
            <person name="Denson S."/>
            <person name="Dinh H."/>
            <person name="Ebong V.E."/>
            <person name="Edwards J.R."/>
            <person name="Egan A."/>
            <person name="El-Daye J."/>
            <person name="Escobedo L."/>
            <person name="Fernandez S."/>
            <person name="Fernando P.R."/>
            <person name="Flagg N."/>
            <person name="Forbes L.D."/>
            <person name="Fowler R.G."/>
            <person name="Fu Q."/>
            <person name="Gabisi R.A."/>
            <person name="Ganer J."/>
            <person name="Garbino Pronczuk A."/>
            <person name="Garcia R.M."/>
            <person name="Garner T."/>
            <person name="Garrett T.E."/>
            <person name="Gonzalez D.A."/>
            <person name="Hamid H."/>
            <person name="Hawkins E.S."/>
            <person name="Hirani K."/>
            <person name="Hogues M.E."/>
            <person name="Hollins B."/>
            <person name="Hsiao C.-H."/>
            <person name="Jabil R."/>
            <person name="James M.L."/>
            <person name="Jhangiani S.N."/>
            <person name="Johnson B."/>
            <person name="Johnson Q."/>
            <person name="Joshi V."/>
            <person name="Kalu J.B."/>
            <person name="Kam C."/>
            <person name="Kashfia A."/>
            <person name="Keebler J."/>
            <person name="Kisamo H."/>
            <person name="Kovar C.L."/>
            <person name="Lago L.A."/>
            <person name="Lai C.-Y."/>
            <person name="Laidlaw J."/>
            <person name="Lara F."/>
            <person name="Le T.-K."/>
            <person name="Lee S.L."/>
            <person name="Legall F.H."/>
            <person name="Lemon S.J."/>
            <person name="Lewis L.R."/>
            <person name="Li B."/>
            <person name="Liu Y."/>
            <person name="Liu Y.-S."/>
            <person name="Lopez J."/>
            <person name="Lozado R.J."/>
            <person name="Lu J."/>
            <person name="Madu R.C."/>
            <person name="Maheshwari M."/>
            <person name="Maheshwari R."/>
            <person name="Malloy K."/>
            <person name="Martinez E."/>
            <person name="Mathew T."/>
            <person name="Mercado I.C."/>
            <person name="Mercado C."/>
            <person name="Meyer B."/>
            <person name="Montgomery K."/>
            <person name="Morgan M.B."/>
            <person name="Munidasa M."/>
            <person name="Nazareth L.V."/>
            <person name="Nelson J."/>
            <person name="Ng B.M."/>
            <person name="Nguyen N.B."/>
            <person name="Nguyen P.Q."/>
            <person name="Nguyen T."/>
            <person name="Obregon M."/>
            <person name="Okwuonu G.O."/>
            <person name="Onwere C.G."/>
            <person name="Orozco G."/>
            <person name="Parra A."/>
            <person name="Patel S."/>
            <person name="Patil S."/>
            <person name="Perez A."/>
            <person name="Perez Y."/>
            <person name="Pham C."/>
            <person name="Primus E.L."/>
            <person name="Pu L.-L."/>
            <person name="Puazo M."/>
            <person name="Qin X."/>
            <person name="Quiroz J.B."/>
            <person name="Reese J."/>
            <person name="Richards S."/>
            <person name="Rives C.M."/>
            <person name="Robberts R."/>
            <person name="Ruiz S.J."/>
            <person name="Ruiz M.J."/>
            <person name="Santibanez J."/>
            <person name="Schneider B.W."/>
            <person name="Sisson I."/>
            <person name="Smith M."/>
            <person name="Sodergren E."/>
            <person name="Song X.-Z."/>
            <person name="Song B.B."/>
            <person name="Summersgill H."/>
            <person name="Thelus R."/>
            <person name="Thornton R.D."/>
            <person name="Trejos Z.Y."/>
            <person name="Usmani K."/>
            <person name="Vattathil S."/>
            <person name="Villasana D."/>
            <person name="Walker D.L."/>
            <person name="Wang S."/>
            <person name="Wang K."/>
            <person name="White C.S."/>
            <person name="Williams A.C."/>
            <person name="Williamson J."/>
            <person name="Wilson K."/>
            <person name="Woghiren I.O."/>
            <person name="Woodworth J.R."/>
            <person name="Worley K.C."/>
            <person name="Wright R.A."/>
            <person name="Wu W."/>
            <person name="Young L."/>
            <person name="Zhang L."/>
            <person name="Zhang J."/>
            <person name="Zhu Y."/>
            <person name="Muzny D.M."/>
            <person name="Weinstock G."/>
            <person name="Gibbs R.A."/>
        </authorList>
    </citation>
    <scope>NUCLEOTIDE SEQUENCE [LARGE SCALE GENOMIC DNA]</scope>
    <source>
        <strain evidence="19">LSR1</strain>
    </source>
</reference>
<dbReference type="InterPro" id="IPR013483">
    <property type="entry name" value="MoaA"/>
</dbReference>
<dbReference type="InterPro" id="IPR007197">
    <property type="entry name" value="rSAM"/>
</dbReference>
<evidence type="ECO:0000259" key="17">
    <source>
        <dbReference type="PROSITE" id="PS51918"/>
    </source>
</evidence>
<dbReference type="InterPro" id="IPR010505">
    <property type="entry name" value="MoaA_twitch"/>
</dbReference>
<sequence>MLLRTICKNKWSVKSISTKKSSFNEVLTDTFGRKHNYLRVSLTERCNLRCEYCMPLKGAKLSEQSKLLSNNEIVRLVSLFAKQGVDKIRITGGEPTVKKDIIQIVESLRDIRKLKTIAMTTNGLTLTKHLVDLQRAGLNALNVSLDTLQENTYGKITRRDGRLLKRVLAGIDLALQLGFSPVKVNCVLMRGINFDELGDFVEMTRDRKINYRFIEFMPFSMNDWEEKRMVPYKEAIREIMKSYPNFEPCDNEPNSTSKMYRVPGFAGSIGFISSMTDDYCDSCNRLRLMADGNLKACLFQNNEISLRDPLREGASDEELLDIISNAVKDKKRKHAVADRTKSVVTVIRGGRLTRNVCKASISGHHARNICTGSGSGDDQPRLTHVDGRSGDARMVDVSGKRETRRTATAVAQVRLDATATRLIAEDACKKGDVLSVARLAGICAAKATWQLIPLCHQIRLDSVTVDARLDERRCRVHITATAVSTDRTGVEMECLTACSVAALTVYDMCKAVTRDMVIEHVKLLSKTGGKTDYRAKGNDDDYSADD</sequence>
<feature type="compositionally biased region" description="Basic and acidic residues" evidence="16">
    <location>
        <begin position="378"/>
        <end position="401"/>
    </location>
</feature>
<dbReference type="InterPro" id="IPR006638">
    <property type="entry name" value="Elp3/MiaA/NifB-like_rSAM"/>
</dbReference>
<dbReference type="SMART" id="SM00729">
    <property type="entry name" value="Elp3"/>
    <property type="match status" value="1"/>
</dbReference>
<dbReference type="GO" id="GO:0046872">
    <property type="term" value="F:metal ion binding"/>
    <property type="evidence" value="ECO:0007669"/>
    <property type="project" value="UniProtKB-KW"/>
</dbReference>
<dbReference type="GeneID" id="100165501"/>
<protein>
    <recommendedName>
        <fullName evidence="17">Radical SAM core domain-containing protein</fullName>
    </recommendedName>
</protein>
<evidence type="ECO:0000256" key="5">
    <source>
        <dbReference type="ARBA" id="ARBA00009862"/>
    </source>
</evidence>
<dbReference type="GO" id="GO:0005525">
    <property type="term" value="F:GTP binding"/>
    <property type="evidence" value="ECO:0007669"/>
    <property type="project" value="UniProtKB-KW"/>
</dbReference>
<accession>A0A8R2A6G2</accession>
<evidence type="ECO:0000313" key="19">
    <source>
        <dbReference type="Proteomes" id="UP000007819"/>
    </source>
</evidence>
<evidence type="ECO:0000256" key="6">
    <source>
        <dbReference type="ARBA" id="ARBA00022485"/>
    </source>
</evidence>
<dbReference type="GO" id="GO:0061798">
    <property type="term" value="F:GTP 3',8'-cyclase activity"/>
    <property type="evidence" value="ECO:0007669"/>
    <property type="project" value="UniProtKB-EC"/>
</dbReference>
<keyword evidence="6" id="KW-0004">4Fe-4S</keyword>
<dbReference type="KEGG" id="api:100165501"/>
<evidence type="ECO:0000256" key="15">
    <source>
        <dbReference type="ARBA" id="ARBA00048697"/>
    </source>
</evidence>
<keyword evidence="13" id="KW-0501">Molybdenum cofactor biosynthesis</keyword>
<comment type="catalytic activity">
    <reaction evidence="15">
        <text>GTP + AH2 + S-adenosyl-L-methionine = (8S)-3',8-cyclo-7,8-dihydroguanosine 5'-triphosphate + 5'-deoxyadenosine + L-methionine + A + H(+)</text>
        <dbReference type="Rhea" id="RHEA:49576"/>
        <dbReference type="ChEBI" id="CHEBI:13193"/>
        <dbReference type="ChEBI" id="CHEBI:15378"/>
        <dbReference type="ChEBI" id="CHEBI:17319"/>
        <dbReference type="ChEBI" id="CHEBI:17499"/>
        <dbReference type="ChEBI" id="CHEBI:37565"/>
        <dbReference type="ChEBI" id="CHEBI:57844"/>
        <dbReference type="ChEBI" id="CHEBI:59789"/>
        <dbReference type="ChEBI" id="CHEBI:131766"/>
        <dbReference type="EC" id="4.1.99.22"/>
    </reaction>
</comment>
<evidence type="ECO:0000256" key="16">
    <source>
        <dbReference type="SAM" id="MobiDB-lite"/>
    </source>
</evidence>
<dbReference type="PROSITE" id="PS51918">
    <property type="entry name" value="RADICAL_SAM"/>
    <property type="match status" value="1"/>
</dbReference>
<dbReference type="InterPro" id="IPR002820">
    <property type="entry name" value="Mopterin_CF_biosynth-C_dom"/>
</dbReference>
<dbReference type="SFLD" id="SFLDG01067">
    <property type="entry name" value="SPASM/twitch_domain_containing"/>
    <property type="match status" value="1"/>
</dbReference>
<organism evidence="18 19">
    <name type="scientific">Acyrthosiphon pisum</name>
    <name type="common">Pea aphid</name>
    <dbReference type="NCBI Taxonomy" id="7029"/>
    <lineage>
        <taxon>Eukaryota</taxon>
        <taxon>Metazoa</taxon>
        <taxon>Ecdysozoa</taxon>
        <taxon>Arthropoda</taxon>
        <taxon>Hexapoda</taxon>
        <taxon>Insecta</taxon>
        <taxon>Pterygota</taxon>
        <taxon>Neoptera</taxon>
        <taxon>Paraneoptera</taxon>
        <taxon>Hemiptera</taxon>
        <taxon>Sternorrhyncha</taxon>
        <taxon>Aphidomorpha</taxon>
        <taxon>Aphidoidea</taxon>
        <taxon>Aphididae</taxon>
        <taxon>Macrosiphini</taxon>
        <taxon>Acyrthosiphon</taxon>
    </lineage>
</organism>
<dbReference type="PANTHER" id="PTHR22960:SF0">
    <property type="entry name" value="MOLYBDENUM COFACTOR BIOSYNTHESIS PROTEIN 1"/>
    <property type="match status" value="1"/>
</dbReference>
<dbReference type="InterPro" id="IPR023045">
    <property type="entry name" value="MoaC"/>
</dbReference>
<dbReference type="GO" id="GO:0006777">
    <property type="term" value="P:Mo-molybdopterin cofactor biosynthetic process"/>
    <property type="evidence" value="ECO:0007669"/>
    <property type="project" value="UniProtKB-KW"/>
</dbReference>
<dbReference type="NCBIfam" id="NF006870">
    <property type="entry name" value="PRK09364.1"/>
    <property type="match status" value="1"/>
</dbReference>
<dbReference type="NCBIfam" id="NF001199">
    <property type="entry name" value="PRK00164.2-1"/>
    <property type="match status" value="1"/>
</dbReference>
<dbReference type="InterPro" id="IPR058240">
    <property type="entry name" value="rSAM_sf"/>
</dbReference>
<dbReference type="InterPro" id="IPR050105">
    <property type="entry name" value="MoCo_biosynth_MoaA/MoaC"/>
</dbReference>
<feature type="domain" description="Radical SAM core" evidence="17">
    <location>
        <begin position="30"/>
        <end position="247"/>
    </location>
</feature>
<keyword evidence="11" id="KW-0411">Iron-sulfur</keyword>
<evidence type="ECO:0000256" key="10">
    <source>
        <dbReference type="ARBA" id="ARBA00023004"/>
    </source>
</evidence>